<dbReference type="PROSITE" id="PS50832">
    <property type="entry name" value="S1_IF1_TYPE"/>
    <property type="match status" value="1"/>
</dbReference>
<dbReference type="SUPFAM" id="SSF50249">
    <property type="entry name" value="Nucleic acid-binding proteins"/>
    <property type="match status" value="1"/>
</dbReference>
<dbReference type="AlphaFoldDB" id="A0A6C0AR23"/>
<dbReference type="Gene3D" id="2.40.50.140">
    <property type="entry name" value="Nucleic acid-binding proteins"/>
    <property type="match status" value="1"/>
</dbReference>
<dbReference type="InterPro" id="IPR012340">
    <property type="entry name" value="NA-bd_OB-fold"/>
</dbReference>
<organism evidence="2">
    <name type="scientific">viral metagenome</name>
    <dbReference type="NCBI Taxonomy" id="1070528"/>
    <lineage>
        <taxon>unclassified sequences</taxon>
        <taxon>metagenomes</taxon>
        <taxon>organismal metagenomes</taxon>
    </lineage>
</organism>
<dbReference type="GO" id="GO:0003723">
    <property type="term" value="F:RNA binding"/>
    <property type="evidence" value="ECO:0007669"/>
    <property type="project" value="InterPro"/>
</dbReference>
<dbReference type="GO" id="GO:0003743">
    <property type="term" value="F:translation initiation factor activity"/>
    <property type="evidence" value="ECO:0007669"/>
    <property type="project" value="InterPro"/>
</dbReference>
<sequence length="187" mass="20415">MVKNFGGNKAKGYARKNMSGGSHALRLSEDPGELYAQAVKICGGSICRVIDLNGTEMTCHIRGKFRGRGKRDNLIGPGTWLLIGIREWEKEPSTGKLLNCDLIEVYSDLDKNRLKNIATGVNWSLFITNDTKSINSTLDDDGAASDIQFSDNKSHEYNELITASLASAGKTTIISTDDGEEIDVDDI</sequence>
<feature type="domain" description="S1-like" evidence="1">
    <location>
        <begin position="29"/>
        <end position="107"/>
    </location>
</feature>
<accession>A0A6C0AR23</accession>
<evidence type="ECO:0000259" key="1">
    <source>
        <dbReference type="PROSITE" id="PS50832"/>
    </source>
</evidence>
<reference evidence="2" key="1">
    <citation type="journal article" date="2020" name="Nature">
        <title>Giant virus diversity and host interactions through global metagenomics.</title>
        <authorList>
            <person name="Schulz F."/>
            <person name="Roux S."/>
            <person name="Paez-Espino D."/>
            <person name="Jungbluth S."/>
            <person name="Walsh D.A."/>
            <person name="Denef V.J."/>
            <person name="McMahon K.D."/>
            <person name="Konstantinidis K.T."/>
            <person name="Eloe-Fadrosh E.A."/>
            <person name="Kyrpides N.C."/>
            <person name="Woyke T."/>
        </authorList>
    </citation>
    <scope>NUCLEOTIDE SEQUENCE</scope>
    <source>
        <strain evidence="2">GVMAG-S-1101165-79</strain>
    </source>
</reference>
<dbReference type="InterPro" id="IPR006196">
    <property type="entry name" value="RNA-binding_domain_S1_IF1"/>
</dbReference>
<protein>
    <recommendedName>
        <fullName evidence="1">S1-like domain-containing protein</fullName>
    </recommendedName>
</protein>
<evidence type="ECO:0000313" key="2">
    <source>
        <dbReference type="EMBL" id="QHS82339.1"/>
    </source>
</evidence>
<dbReference type="EMBL" id="MN740765">
    <property type="protein sequence ID" value="QHS82339.1"/>
    <property type="molecule type" value="Genomic_DNA"/>
</dbReference>
<name>A0A6C0AR23_9ZZZZ</name>
<proteinExistence type="predicted"/>